<keyword evidence="2" id="KW-0812">Transmembrane</keyword>
<feature type="compositionally biased region" description="Acidic residues" evidence="1">
    <location>
        <begin position="122"/>
        <end position="138"/>
    </location>
</feature>
<feature type="compositionally biased region" description="Polar residues" evidence="1">
    <location>
        <begin position="78"/>
        <end position="89"/>
    </location>
</feature>
<sequence>MSSRSIIQLVIVLASLMLGMILYPILLRKWKQFVDWLYVTTYGKAKNEEVKTEKLKKTTDEEDEIDSILGKSKFNLRQSTPNTATNLKNENPIEKESTFVPPVESEPEKFDEDVPLEKVESLSEEEFDSETEREDLESEHDAVVASGASFEELAHTNRTIADKQASETDKDEAGRVLYENQQTEMIGQVIASGAETSRTISTLIDTHLAMRAQRLREQQQGQEDNETAYPNDFKDFDIDSIF</sequence>
<evidence type="ECO:0000256" key="2">
    <source>
        <dbReference type="SAM" id="Phobius"/>
    </source>
</evidence>
<gene>
    <name evidence="3" type="ORF">KL86DYS2_20066</name>
</gene>
<evidence type="ECO:0008006" key="4">
    <source>
        <dbReference type="Google" id="ProtNLM"/>
    </source>
</evidence>
<dbReference type="AlphaFoldDB" id="A0A212KFA9"/>
<protein>
    <recommendedName>
        <fullName evidence="4">Conjugal transfer protein TraD</fullName>
    </recommendedName>
</protein>
<organism evidence="3">
    <name type="scientific">uncultured Dysgonomonas sp</name>
    <dbReference type="NCBI Taxonomy" id="206096"/>
    <lineage>
        <taxon>Bacteria</taxon>
        <taxon>Pseudomonadati</taxon>
        <taxon>Bacteroidota</taxon>
        <taxon>Bacteroidia</taxon>
        <taxon>Bacteroidales</taxon>
        <taxon>Dysgonomonadaceae</taxon>
        <taxon>Dysgonomonas</taxon>
        <taxon>environmental samples</taxon>
    </lineage>
</organism>
<feature type="transmembrane region" description="Helical" evidence="2">
    <location>
        <begin position="6"/>
        <end position="26"/>
    </location>
</feature>
<evidence type="ECO:0000313" key="3">
    <source>
        <dbReference type="EMBL" id="SBW10396.1"/>
    </source>
</evidence>
<dbReference type="RefSeq" id="WP_296952629.1">
    <property type="nucleotide sequence ID" value="NZ_LT599021.1"/>
</dbReference>
<feature type="region of interest" description="Disordered" evidence="1">
    <location>
        <begin position="78"/>
        <end position="138"/>
    </location>
</feature>
<reference evidence="3" key="1">
    <citation type="submission" date="2016-04" db="EMBL/GenBank/DDBJ databases">
        <authorList>
            <person name="Evans L.H."/>
            <person name="Alamgir A."/>
            <person name="Owens N."/>
            <person name="Weber N.D."/>
            <person name="Virtaneva K."/>
            <person name="Barbian K."/>
            <person name="Babar A."/>
            <person name="Rosenke K."/>
        </authorList>
    </citation>
    <scope>NUCLEOTIDE SEQUENCE</scope>
    <source>
        <strain evidence="3">86-2</strain>
    </source>
</reference>
<name>A0A212KFA9_9BACT</name>
<evidence type="ECO:0000256" key="1">
    <source>
        <dbReference type="SAM" id="MobiDB-lite"/>
    </source>
</evidence>
<proteinExistence type="predicted"/>
<keyword evidence="2" id="KW-0472">Membrane</keyword>
<keyword evidence="2" id="KW-1133">Transmembrane helix</keyword>
<accession>A0A212KFA9</accession>
<dbReference type="EMBL" id="FLUL01000002">
    <property type="protein sequence ID" value="SBW10396.1"/>
    <property type="molecule type" value="Genomic_DNA"/>
</dbReference>